<evidence type="ECO:0000259" key="2">
    <source>
        <dbReference type="Pfam" id="PF12172"/>
    </source>
</evidence>
<evidence type="ECO:0000313" key="4">
    <source>
        <dbReference type="EMBL" id="GAA1104809.1"/>
    </source>
</evidence>
<comment type="caution">
    <text evidence="4">The sequence shown here is derived from an EMBL/GenBank/DDBJ whole genome shotgun (WGS) entry which is preliminary data.</text>
</comment>
<dbReference type="Gene3D" id="3.10.129.10">
    <property type="entry name" value="Hotdog Thioesterase"/>
    <property type="match status" value="1"/>
</dbReference>
<dbReference type="PANTHER" id="PTHR34075:SF5">
    <property type="entry name" value="BLR3430 PROTEIN"/>
    <property type="match status" value="1"/>
</dbReference>
<dbReference type="Proteomes" id="UP001501581">
    <property type="component" value="Unassembled WGS sequence"/>
</dbReference>
<dbReference type="PANTHER" id="PTHR34075">
    <property type="entry name" value="BLR3430 PROTEIN"/>
    <property type="match status" value="1"/>
</dbReference>
<dbReference type="InterPro" id="IPR029069">
    <property type="entry name" value="HotDog_dom_sf"/>
</dbReference>
<evidence type="ECO:0000313" key="5">
    <source>
        <dbReference type="Proteomes" id="UP001501581"/>
    </source>
</evidence>
<evidence type="ECO:0000259" key="3">
    <source>
        <dbReference type="Pfam" id="PF13452"/>
    </source>
</evidence>
<feature type="domain" description="ChsH2 C-terminal OB-fold" evidence="1">
    <location>
        <begin position="247"/>
        <end position="308"/>
    </location>
</feature>
<keyword evidence="5" id="KW-1185">Reference proteome</keyword>
<accession>A0ABP4EHE7</accession>
<dbReference type="InterPro" id="IPR022002">
    <property type="entry name" value="ChsH2_Znr"/>
</dbReference>
<dbReference type="RefSeq" id="WP_343994919.1">
    <property type="nucleotide sequence ID" value="NZ_BAAALG010000010.1"/>
</dbReference>
<dbReference type="Pfam" id="PF13452">
    <property type="entry name" value="FAS1_DH_region"/>
    <property type="match status" value="1"/>
</dbReference>
<dbReference type="EMBL" id="BAAALG010000010">
    <property type="protein sequence ID" value="GAA1104809.1"/>
    <property type="molecule type" value="Genomic_DNA"/>
</dbReference>
<reference evidence="5" key="1">
    <citation type="journal article" date="2019" name="Int. J. Syst. Evol. Microbiol.">
        <title>The Global Catalogue of Microorganisms (GCM) 10K type strain sequencing project: providing services to taxonomists for standard genome sequencing and annotation.</title>
        <authorList>
            <consortium name="The Broad Institute Genomics Platform"/>
            <consortium name="The Broad Institute Genome Sequencing Center for Infectious Disease"/>
            <person name="Wu L."/>
            <person name="Ma J."/>
        </authorList>
    </citation>
    <scope>NUCLEOTIDE SEQUENCE [LARGE SCALE GENOMIC DNA]</scope>
    <source>
        <strain evidence="5">JCM 13008</strain>
    </source>
</reference>
<dbReference type="Pfam" id="PF12172">
    <property type="entry name" value="zf-ChsH2"/>
    <property type="match status" value="1"/>
</dbReference>
<gene>
    <name evidence="4" type="ORF">GCM10009668_25180</name>
</gene>
<dbReference type="InterPro" id="IPR012340">
    <property type="entry name" value="NA-bd_OB-fold"/>
</dbReference>
<evidence type="ECO:0000259" key="1">
    <source>
        <dbReference type="Pfam" id="PF01796"/>
    </source>
</evidence>
<proteinExistence type="predicted"/>
<dbReference type="Gene3D" id="6.10.30.10">
    <property type="match status" value="1"/>
</dbReference>
<organism evidence="4 5">
    <name type="scientific">Nocardioides dubius</name>
    <dbReference type="NCBI Taxonomy" id="317019"/>
    <lineage>
        <taxon>Bacteria</taxon>
        <taxon>Bacillati</taxon>
        <taxon>Actinomycetota</taxon>
        <taxon>Actinomycetes</taxon>
        <taxon>Propionibacteriales</taxon>
        <taxon>Nocardioidaceae</taxon>
        <taxon>Nocardioides</taxon>
    </lineage>
</organism>
<dbReference type="Pfam" id="PF01796">
    <property type="entry name" value="OB_ChsH2_C"/>
    <property type="match status" value="1"/>
</dbReference>
<dbReference type="SUPFAM" id="SSF50249">
    <property type="entry name" value="Nucleic acid-binding proteins"/>
    <property type="match status" value="1"/>
</dbReference>
<dbReference type="InterPro" id="IPR052513">
    <property type="entry name" value="Thioester_dehydratase-like"/>
</dbReference>
<sequence length="328" mass="35623">MSEHASNGHSYEDRLAAFVGRVINAKTPAQDPVNVPMIRHWVEAFDLTNPAHLDAEAAAATGRDAVVAPASMVQAWVMRGYAKTVRPVADSGAGAGFAELVELLAEGGYTSVVATDSEFEFERELVPGDDITIEEVVSAIGPEKETGLGTGRFVTTVKTYRDADDQVVATQTWRTLRFKPKAKAEAPAEEKPKALRPRPAINLDNQFWFDAAKEHRLVIQRCASCAELRHPVGPQCPKCQSFEWDTVDASGNATLYSFTVAHHPKHPAFDYPLVIAVVELEEGTRLITNLAGVSPEAATIGMALTLDWIDADDDLTLPVFRAAATEEN</sequence>
<protein>
    <submittedName>
        <fullName evidence="4">OB-fold domain-containing protein</fullName>
    </submittedName>
</protein>
<dbReference type="InterPro" id="IPR002878">
    <property type="entry name" value="ChsH2_C"/>
</dbReference>
<dbReference type="SUPFAM" id="SSF54637">
    <property type="entry name" value="Thioesterase/thiol ester dehydrase-isomerase"/>
    <property type="match status" value="1"/>
</dbReference>
<feature type="domain" description="ChsH2 rubredoxin-like zinc ribbon" evidence="2">
    <location>
        <begin position="209"/>
        <end position="244"/>
    </location>
</feature>
<name>A0ABP4EHE7_9ACTN</name>
<dbReference type="InterPro" id="IPR039569">
    <property type="entry name" value="FAS1-like_DH_region"/>
</dbReference>
<feature type="domain" description="FAS1-like dehydratase" evidence="3">
    <location>
        <begin position="18"/>
        <end position="171"/>
    </location>
</feature>